<reference evidence="2" key="1">
    <citation type="submission" date="2019-07" db="EMBL/GenBank/DDBJ databases">
        <title>Biological characteristics of mucoid Acinetobacter baumannii from a general hospital in China.</title>
        <authorList>
            <person name="Hua X."/>
            <person name="Yu Y."/>
        </authorList>
    </citation>
    <scope>NUCLEOTIDE SEQUENCE [LARGE SCALE GENOMIC DNA]</scope>
    <source>
        <strain evidence="2">N41</strain>
    </source>
</reference>
<name>A0ABD5DBY8_ACIBA</name>
<evidence type="ECO:0000313" key="2">
    <source>
        <dbReference type="EMBL" id="MDR8261597.1"/>
    </source>
</evidence>
<gene>
    <name evidence="2" type="ORF">FPK87_14160</name>
</gene>
<dbReference type="SUPFAM" id="SSF56672">
    <property type="entry name" value="DNA/RNA polymerases"/>
    <property type="match status" value="1"/>
</dbReference>
<comment type="caution">
    <text evidence="2">The sequence shown here is derived from an EMBL/GenBank/DDBJ whole genome shotgun (WGS) entry which is preliminary data.</text>
</comment>
<feature type="coiled-coil region" evidence="1">
    <location>
        <begin position="240"/>
        <end position="270"/>
    </location>
</feature>
<evidence type="ECO:0000256" key="1">
    <source>
        <dbReference type="SAM" id="Coils"/>
    </source>
</evidence>
<dbReference type="AlphaFoldDB" id="A0ABD5DBY8"/>
<dbReference type="InterPro" id="IPR043502">
    <property type="entry name" value="DNA/RNA_pol_sf"/>
</dbReference>
<protein>
    <submittedName>
        <fullName evidence="2">Uncharacterized protein</fullName>
    </submittedName>
</protein>
<proteinExistence type="predicted"/>
<dbReference type="EMBL" id="VMBB01000021">
    <property type="protein sequence ID" value="MDR8261597.1"/>
    <property type="molecule type" value="Genomic_DNA"/>
</dbReference>
<accession>A0ABD5DBY8</accession>
<keyword evidence="1" id="KW-0175">Coiled coil</keyword>
<organism evidence="2">
    <name type="scientific">Acinetobacter baumannii</name>
    <dbReference type="NCBI Taxonomy" id="470"/>
    <lineage>
        <taxon>Bacteria</taxon>
        <taxon>Pseudomonadati</taxon>
        <taxon>Pseudomonadota</taxon>
        <taxon>Gammaproteobacteria</taxon>
        <taxon>Moraxellales</taxon>
        <taxon>Moraxellaceae</taxon>
        <taxon>Acinetobacter</taxon>
        <taxon>Acinetobacter calcoaceticus/baumannii complex</taxon>
    </lineage>
</organism>
<sequence length="343" mass="40054">MNMAITQKNINLANFVRKVRKQKEIESLFNEKTIHRMVIEELQQELEFREDVSKATALVHDWMSQQYHKSKQARIDCLKVLDIEQLIWEIIATITMQCKSPIPLVNVASMCCHRLKMADQGAAIHTMAELIAVIADVDFYILEKKTKASSVTVQTLIELSEELEERAQHAQFLPPMIHKPRTLRSNRHSGYATVRGDSLILGGYQNHHDGEISLDVLNTQNRNAYEIDVDFISTVEEQPSKSTREFIEDLEEDYDNLSREEKRMLQMEKDNWEHYKYQCYLTYALMIHHGNKFYFNHKIDKRGRIYTYGYHLNPQGNEFKKATLNFAHKEHVSGVEDFLAGCK</sequence>
<dbReference type="RefSeq" id="WP_004716543.1">
    <property type="nucleotide sequence ID" value="NZ_CP110465.1"/>
</dbReference>